<evidence type="ECO:0000313" key="10">
    <source>
        <dbReference type="EMBL" id="CAG6732245.1"/>
    </source>
</evidence>
<dbReference type="GO" id="GO:0000030">
    <property type="term" value="F:mannosyltransferase activity"/>
    <property type="evidence" value="ECO:0007669"/>
    <property type="project" value="InterPro"/>
</dbReference>
<evidence type="ECO:0000256" key="4">
    <source>
        <dbReference type="ARBA" id="ARBA00022679"/>
    </source>
</evidence>
<evidence type="ECO:0000256" key="6">
    <source>
        <dbReference type="ARBA" id="ARBA00022824"/>
    </source>
</evidence>
<evidence type="ECO:0000256" key="2">
    <source>
        <dbReference type="ARBA" id="ARBA00004922"/>
    </source>
</evidence>
<feature type="transmembrane region" description="Helical" evidence="9">
    <location>
        <begin position="112"/>
        <end position="132"/>
    </location>
</feature>
<evidence type="ECO:0000256" key="9">
    <source>
        <dbReference type="SAM" id="Phobius"/>
    </source>
</evidence>
<keyword evidence="7 9" id="KW-1133">Transmembrane helix</keyword>
<dbReference type="PANTHER" id="PTHR13036:SF0">
    <property type="entry name" value="CHITOBIOSYLDIPHOSPHODOLICHOL BETA-MANNOSYLTRANSFERASE"/>
    <property type="match status" value="1"/>
</dbReference>
<feature type="transmembrane region" description="Helical" evidence="9">
    <location>
        <begin position="72"/>
        <end position="92"/>
    </location>
</feature>
<name>A0A8D8YNP5_9HEMI</name>
<dbReference type="SUPFAM" id="SSF53756">
    <property type="entry name" value="UDP-Glycosyltransferase/glycogen phosphorylase"/>
    <property type="match status" value="1"/>
</dbReference>
<keyword evidence="3 10" id="KW-0328">Glycosyltransferase</keyword>
<accession>A0A8D8YNP5</accession>
<evidence type="ECO:0000256" key="5">
    <source>
        <dbReference type="ARBA" id="ARBA00022692"/>
    </source>
</evidence>
<dbReference type="GO" id="GO:0005789">
    <property type="term" value="C:endoplasmic reticulum membrane"/>
    <property type="evidence" value="ECO:0007669"/>
    <property type="project" value="UniProtKB-SubCell"/>
</dbReference>
<sequence>MTDISKKKNACIVVLGDIGRSPRMQYHALSLVKEGFQVDIVGYSGSTPISDLLESNNIHFQYLPLVPDFKNYLPNLLAFVFKVFFQAITLFWCLNARLTNIPHYLLVQNPPAIPSIFICWLYCLLFNVKFIIDWHNYAYTILSLSLGQENMLVRLSRVYERYFGRFSKANLCVTRAMRSDLKENWNIEARTLHDRPPDRFRPTSRKEKHALFEKLSSDYPGLLDFVHLDEKDATYPGLVVSSTSWTEDEDFSILFKALTLYDADPNNTTRLVVMVTGKGPMKQYYLDQIREKTWVKIMIYTPWLSPEEYPMLIGCADLGVSLHTSSSGLDLPMKVVDMFGCGVPVCAKNFACLHELVRHGENGFVFDTEEELCEQLSQCFQDRSLRKKLADQVSVFRRQSWHENWKANAMPLFT</sequence>
<dbReference type="EMBL" id="HBUF01386107">
    <property type="protein sequence ID" value="CAG6732245.1"/>
    <property type="molecule type" value="Transcribed_RNA"/>
</dbReference>
<keyword evidence="6" id="KW-0256">Endoplasmic reticulum</keyword>
<evidence type="ECO:0000256" key="3">
    <source>
        <dbReference type="ARBA" id="ARBA00022676"/>
    </source>
</evidence>
<dbReference type="InterPro" id="IPR026051">
    <property type="entry name" value="ALG1-like"/>
</dbReference>
<dbReference type="AlphaFoldDB" id="A0A8D8YNP5"/>
<comment type="subcellular location">
    <subcellularLocation>
        <location evidence="1">Endoplasmic reticulum membrane</location>
        <topology evidence="1">Single-pass membrane protein</topology>
    </subcellularLocation>
</comment>
<reference evidence="10" key="1">
    <citation type="submission" date="2021-05" db="EMBL/GenBank/DDBJ databases">
        <authorList>
            <person name="Alioto T."/>
            <person name="Alioto T."/>
            <person name="Gomez Garrido J."/>
        </authorList>
    </citation>
    <scope>NUCLEOTIDE SEQUENCE</scope>
</reference>
<evidence type="ECO:0000256" key="8">
    <source>
        <dbReference type="ARBA" id="ARBA00023136"/>
    </source>
</evidence>
<protein>
    <submittedName>
        <fullName evidence="10">Chitobiosyldiphosphodolichol beta-mannosyltransferase</fullName>
    </submittedName>
</protein>
<keyword evidence="4 10" id="KW-0808">Transferase</keyword>
<keyword evidence="5 9" id="KW-0812">Transmembrane</keyword>
<dbReference type="Gene3D" id="3.40.50.2000">
    <property type="entry name" value="Glycogen Phosphorylase B"/>
    <property type="match status" value="2"/>
</dbReference>
<keyword evidence="8 9" id="KW-0472">Membrane</keyword>
<proteinExistence type="predicted"/>
<dbReference type="PANTHER" id="PTHR13036">
    <property type="entry name" value="BETA1,4 MANNOSYLTRANSFERASE"/>
    <property type="match status" value="1"/>
</dbReference>
<organism evidence="10">
    <name type="scientific">Cacopsylla melanoneura</name>
    <dbReference type="NCBI Taxonomy" id="428564"/>
    <lineage>
        <taxon>Eukaryota</taxon>
        <taxon>Metazoa</taxon>
        <taxon>Ecdysozoa</taxon>
        <taxon>Arthropoda</taxon>
        <taxon>Hexapoda</taxon>
        <taxon>Insecta</taxon>
        <taxon>Pterygota</taxon>
        <taxon>Neoptera</taxon>
        <taxon>Paraneoptera</taxon>
        <taxon>Hemiptera</taxon>
        <taxon>Sternorrhyncha</taxon>
        <taxon>Psylloidea</taxon>
        <taxon>Psyllidae</taxon>
        <taxon>Psyllinae</taxon>
        <taxon>Cacopsylla</taxon>
    </lineage>
</organism>
<comment type="pathway">
    <text evidence="2">Protein modification; protein glycosylation.</text>
</comment>
<evidence type="ECO:0000256" key="7">
    <source>
        <dbReference type="ARBA" id="ARBA00022989"/>
    </source>
</evidence>
<dbReference type="Pfam" id="PF13692">
    <property type="entry name" value="Glyco_trans_1_4"/>
    <property type="match status" value="1"/>
</dbReference>
<evidence type="ECO:0000256" key="1">
    <source>
        <dbReference type="ARBA" id="ARBA00004389"/>
    </source>
</evidence>